<accession>A0A9P6MU55</accession>
<organism evidence="3 4">
    <name type="scientific">Entomortierella chlamydospora</name>
    <dbReference type="NCBI Taxonomy" id="101097"/>
    <lineage>
        <taxon>Eukaryota</taxon>
        <taxon>Fungi</taxon>
        <taxon>Fungi incertae sedis</taxon>
        <taxon>Mucoromycota</taxon>
        <taxon>Mortierellomycotina</taxon>
        <taxon>Mortierellomycetes</taxon>
        <taxon>Mortierellales</taxon>
        <taxon>Mortierellaceae</taxon>
        <taxon>Entomortierella</taxon>
    </lineage>
</organism>
<feature type="compositionally biased region" description="Low complexity" evidence="1">
    <location>
        <begin position="465"/>
        <end position="478"/>
    </location>
</feature>
<sequence>MDVSVVKIFLIDETSILTHGIRQVYLNLKMRTIKVQLTTQKQLDITLDSREQCQALYDQLLHIKTRPNDTTNFPKHQPKTGIVKPDPTSAYLTANDTPSDLMLNPFYVGTSITHTPSKRRSIVQRPTAVPEQTHKKTRTQHTDCASDLHQLSKDAYDQIMSSPSVTLTDNSDRLRQVRPPAHREEMIMTPKKPTLDLQANKTSGSPSITTLSPFSSMKPQFHSAIPSPRVLRTVSERTRRYGREVGVRKSRRLSLHERLGGTRCVTAVLQALFWLDPVARELREPYRPRFNESQPALFKSLVDSFSPFSKHRRAEVKEETVSENVIKSIKGKLGDDDDARGFFNDTINQVRREFRERNVDGACPLPMSTGGLFSQFFDAHQISFECEACQSESAMVHRSISKLPDILVVYLKRFTLRPTHGCNKDRSRVTIDGTLEFSQFCSPAALSLKSSETTRSIYPDEDQPHIPSDSPSSSGSLWLSSISPTEEVFSSSTSSPTRYDYIDVDLYEPTERGTASNPFLLNSDEGESYDVSVPPSEDEQYQWAMEESLRASQTLSQESVQDGSCNEDKRRGDSTAAGPNKMDTPNNSKNLAEIDHVKDDSTNESNTRRKDGLVSSIGGTSVTIVDEDKNCSSKYDNDEDGDEEIKAALLASLIPEDYSVLGDKELHDRENRELEEAIRRSLLDSEENKENISPEKRVGKKGHKGKRPSVLTRSCSQSQLTSLEWNESAPPRLLRANTVDVIAKSQSIMENPFLSQQQSQEDSAPVTPETNDKSNDDFLFSSSASIAESSTASEKRKGKDRAYKKVQTETQDRSVGLFQLQAMVSHTGLVSSTSEGHYVCDGLGADGIWRCYDGGSRTKIGTISDLSQHRGRSGYLFFYVHCYTEDS</sequence>
<dbReference type="GO" id="GO:0004843">
    <property type="term" value="F:cysteine-type deubiquitinase activity"/>
    <property type="evidence" value="ECO:0007669"/>
    <property type="project" value="InterPro"/>
</dbReference>
<feature type="compositionally biased region" description="Basic and acidic residues" evidence="1">
    <location>
        <begin position="793"/>
        <end position="807"/>
    </location>
</feature>
<evidence type="ECO:0000313" key="4">
    <source>
        <dbReference type="Proteomes" id="UP000703661"/>
    </source>
</evidence>
<protein>
    <submittedName>
        <fullName evidence="3">Ubiquitin carboxyl-terminal hydrolase 29</fullName>
    </submittedName>
</protein>
<feature type="compositionally biased region" description="Polar residues" evidence="1">
    <location>
        <begin position="550"/>
        <end position="564"/>
    </location>
</feature>
<gene>
    <name evidence="3" type="primary">USP29</name>
    <name evidence="3" type="ORF">BGZ80_010819</name>
</gene>
<evidence type="ECO:0000313" key="3">
    <source>
        <dbReference type="EMBL" id="KAG0013822.1"/>
    </source>
</evidence>
<dbReference type="AlphaFoldDB" id="A0A9P6MU55"/>
<evidence type="ECO:0000256" key="1">
    <source>
        <dbReference type="SAM" id="MobiDB-lite"/>
    </source>
</evidence>
<feature type="compositionally biased region" description="Basic and acidic residues" evidence="1">
    <location>
        <begin position="679"/>
        <end position="697"/>
    </location>
</feature>
<dbReference type="EMBL" id="JAAAID010000798">
    <property type="protein sequence ID" value="KAG0013822.1"/>
    <property type="molecule type" value="Genomic_DNA"/>
</dbReference>
<dbReference type="PROSITE" id="PS50235">
    <property type="entry name" value="USP_3"/>
    <property type="match status" value="1"/>
</dbReference>
<feature type="compositionally biased region" description="Polar residues" evidence="1">
    <location>
        <begin position="752"/>
        <end position="762"/>
    </location>
</feature>
<dbReference type="Gene3D" id="3.90.70.10">
    <property type="entry name" value="Cysteine proteinases"/>
    <property type="match status" value="2"/>
</dbReference>
<feature type="compositionally biased region" description="Low complexity" evidence="1">
    <location>
        <begin position="781"/>
        <end position="792"/>
    </location>
</feature>
<feature type="region of interest" description="Disordered" evidence="1">
    <location>
        <begin position="679"/>
        <end position="724"/>
    </location>
</feature>
<dbReference type="InterPro" id="IPR028889">
    <property type="entry name" value="USP"/>
</dbReference>
<dbReference type="InterPro" id="IPR001394">
    <property type="entry name" value="Peptidase_C19_UCH"/>
</dbReference>
<feature type="compositionally biased region" description="Basic residues" evidence="1">
    <location>
        <begin position="698"/>
        <end position="707"/>
    </location>
</feature>
<dbReference type="GO" id="GO:0016579">
    <property type="term" value="P:protein deubiquitination"/>
    <property type="evidence" value="ECO:0007669"/>
    <property type="project" value="InterPro"/>
</dbReference>
<dbReference type="SUPFAM" id="SSF54001">
    <property type="entry name" value="Cysteine proteinases"/>
    <property type="match status" value="1"/>
</dbReference>
<feature type="compositionally biased region" description="Polar residues" evidence="1">
    <location>
        <begin position="711"/>
        <end position="724"/>
    </location>
</feature>
<feature type="region of interest" description="Disordered" evidence="1">
    <location>
        <begin position="752"/>
        <end position="807"/>
    </location>
</feature>
<reference evidence="3" key="1">
    <citation type="journal article" date="2020" name="Fungal Divers.">
        <title>Resolving the Mortierellaceae phylogeny through synthesis of multi-gene phylogenetics and phylogenomics.</title>
        <authorList>
            <person name="Vandepol N."/>
            <person name="Liber J."/>
            <person name="Desiro A."/>
            <person name="Na H."/>
            <person name="Kennedy M."/>
            <person name="Barry K."/>
            <person name="Grigoriev I.V."/>
            <person name="Miller A.N."/>
            <person name="O'Donnell K."/>
            <person name="Stajich J.E."/>
            <person name="Bonito G."/>
        </authorList>
    </citation>
    <scope>NUCLEOTIDE SEQUENCE</scope>
    <source>
        <strain evidence="3">NRRL 2769</strain>
    </source>
</reference>
<dbReference type="InterPro" id="IPR003903">
    <property type="entry name" value="UIM_dom"/>
</dbReference>
<dbReference type="PROSITE" id="PS50330">
    <property type="entry name" value="UIM"/>
    <property type="match status" value="1"/>
</dbReference>
<dbReference type="CDD" id="cd02257">
    <property type="entry name" value="Peptidase_C19"/>
    <property type="match status" value="1"/>
</dbReference>
<feature type="region of interest" description="Disordered" evidence="1">
    <location>
        <begin position="117"/>
        <end position="143"/>
    </location>
</feature>
<feature type="domain" description="USP" evidence="2">
    <location>
        <begin position="253"/>
        <end position="882"/>
    </location>
</feature>
<dbReference type="Proteomes" id="UP000703661">
    <property type="component" value="Unassembled WGS sequence"/>
</dbReference>
<dbReference type="InterPro" id="IPR038765">
    <property type="entry name" value="Papain-like_cys_pep_sf"/>
</dbReference>
<proteinExistence type="predicted"/>
<evidence type="ECO:0000259" key="2">
    <source>
        <dbReference type="PROSITE" id="PS50235"/>
    </source>
</evidence>
<dbReference type="Pfam" id="PF00443">
    <property type="entry name" value="UCH"/>
    <property type="match status" value="1"/>
</dbReference>
<feature type="region of interest" description="Disordered" evidence="1">
    <location>
        <begin position="456"/>
        <end position="478"/>
    </location>
</feature>
<comment type="caution">
    <text evidence="3">The sequence shown here is derived from an EMBL/GenBank/DDBJ whole genome shotgun (WGS) entry which is preliminary data.</text>
</comment>
<keyword evidence="3" id="KW-0378">Hydrolase</keyword>
<feature type="compositionally biased region" description="Basic and acidic residues" evidence="1">
    <location>
        <begin position="592"/>
        <end position="612"/>
    </location>
</feature>
<name>A0A9P6MU55_9FUNG</name>
<feature type="region of interest" description="Disordered" evidence="1">
    <location>
        <begin position="512"/>
        <end position="640"/>
    </location>
</feature>
<keyword evidence="4" id="KW-1185">Reference proteome</keyword>